<dbReference type="Proteomes" id="UP001447188">
    <property type="component" value="Unassembled WGS sequence"/>
</dbReference>
<dbReference type="InterPro" id="IPR036770">
    <property type="entry name" value="Ankyrin_rpt-contain_sf"/>
</dbReference>
<gene>
    <name evidence="1" type="ORF">Q9L58_006562</name>
</gene>
<evidence type="ECO:0008006" key="3">
    <source>
        <dbReference type="Google" id="ProtNLM"/>
    </source>
</evidence>
<dbReference type="EMBL" id="JBBBZM010000092">
    <property type="protein sequence ID" value="KAL0634543.1"/>
    <property type="molecule type" value="Genomic_DNA"/>
</dbReference>
<comment type="caution">
    <text evidence="1">The sequence shown here is derived from an EMBL/GenBank/DDBJ whole genome shotgun (WGS) entry which is preliminary data.</text>
</comment>
<protein>
    <recommendedName>
        <fullName evidence="3">Ankyrin</fullName>
    </recommendedName>
</protein>
<organism evidence="1 2">
    <name type="scientific">Discina gigas</name>
    <dbReference type="NCBI Taxonomy" id="1032678"/>
    <lineage>
        <taxon>Eukaryota</taxon>
        <taxon>Fungi</taxon>
        <taxon>Dikarya</taxon>
        <taxon>Ascomycota</taxon>
        <taxon>Pezizomycotina</taxon>
        <taxon>Pezizomycetes</taxon>
        <taxon>Pezizales</taxon>
        <taxon>Discinaceae</taxon>
        <taxon>Discina</taxon>
    </lineage>
</organism>
<proteinExistence type="predicted"/>
<dbReference type="SUPFAM" id="SSF48403">
    <property type="entry name" value="Ankyrin repeat"/>
    <property type="match status" value="1"/>
</dbReference>
<dbReference type="InterPro" id="IPR002110">
    <property type="entry name" value="Ankyrin_rpt"/>
</dbReference>
<reference evidence="1 2" key="1">
    <citation type="submission" date="2024-02" db="EMBL/GenBank/DDBJ databases">
        <title>Discinaceae phylogenomics.</title>
        <authorList>
            <person name="Dirks A.C."/>
            <person name="James T.Y."/>
        </authorList>
    </citation>
    <scope>NUCLEOTIDE SEQUENCE [LARGE SCALE GENOMIC DNA]</scope>
    <source>
        <strain evidence="1 2">ACD0624</strain>
    </source>
</reference>
<evidence type="ECO:0000313" key="1">
    <source>
        <dbReference type="EMBL" id="KAL0634543.1"/>
    </source>
</evidence>
<evidence type="ECO:0000313" key="2">
    <source>
        <dbReference type="Proteomes" id="UP001447188"/>
    </source>
</evidence>
<name>A0ABR3GF26_9PEZI</name>
<dbReference type="Gene3D" id="1.25.40.20">
    <property type="entry name" value="Ankyrin repeat-containing domain"/>
    <property type="match status" value="1"/>
</dbReference>
<accession>A0ABR3GF26</accession>
<sequence>MSLLTLPNELLLQIARYLLPCPTCHCHHISQHLSALARSNHHLHAVLAEYLVANASTFNMLLWGIASSRQDTVALALASGADPNTQILPNRFIHTSGVRSIGTPVDIAIGMRAHSTNAESHALKLGTLALLFAAGGTCTADNLIMSTGYGDLDLLTLCLRYLIPIDPLDQSGPGVLLMTAARYGHLEAVRMMIGAGAPVNSVGDFPNKQYYPPLWTCWDSSVAVLQVLLDAGADPNWRSTYNVSIVQNMRQELGTALELEDKIALLVRYGAVDEPALWEPVRGWKVAIRRRQIEYRGWKPGAGTPVNWTRNWVLGGRDRGCGCLTCPTVVTGRGLDA</sequence>
<dbReference type="Pfam" id="PF00023">
    <property type="entry name" value="Ank"/>
    <property type="match status" value="1"/>
</dbReference>
<keyword evidence="2" id="KW-1185">Reference proteome</keyword>